<keyword evidence="2" id="KW-0472">Membrane</keyword>
<gene>
    <name evidence="3" type="ORF">QQX98_001278</name>
</gene>
<keyword evidence="4" id="KW-1185">Reference proteome</keyword>
<evidence type="ECO:0008006" key="5">
    <source>
        <dbReference type="Google" id="ProtNLM"/>
    </source>
</evidence>
<feature type="transmembrane region" description="Helical" evidence="2">
    <location>
        <begin position="378"/>
        <end position="401"/>
    </location>
</feature>
<protein>
    <recommendedName>
        <fullName evidence="5">Zn(2)-C6 fungal-type domain-containing protein</fullName>
    </recommendedName>
</protein>
<organism evidence="3 4">
    <name type="scientific">Neonectria punicea</name>
    <dbReference type="NCBI Taxonomy" id="979145"/>
    <lineage>
        <taxon>Eukaryota</taxon>
        <taxon>Fungi</taxon>
        <taxon>Dikarya</taxon>
        <taxon>Ascomycota</taxon>
        <taxon>Pezizomycotina</taxon>
        <taxon>Sordariomycetes</taxon>
        <taxon>Hypocreomycetidae</taxon>
        <taxon>Hypocreales</taxon>
        <taxon>Nectriaceae</taxon>
        <taxon>Neonectria</taxon>
    </lineage>
</organism>
<dbReference type="PANTHER" id="PTHR35392:SF3">
    <property type="entry name" value="ZN(2)-C6 FUNGAL-TYPE DOMAIN-CONTAINING PROTEIN"/>
    <property type="match status" value="1"/>
</dbReference>
<feature type="compositionally biased region" description="Polar residues" evidence="1">
    <location>
        <begin position="76"/>
        <end position="96"/>
    </location>
</feature>
<proteinExistence type="predicted"/>
<sequence length="462" mass="52391">MGFHAPLPSFSNESIEGWKYELFADWADMDFSFDNASCSFTMEPMDLMGFDFPQPTGAEPAQTAPIQSIDSAANIGSSPGSPIRPVSSSTQLTTPAGVQRSPLAKKRGVRGPFKTTEERLETGLTRHIGACIRCIKQKARCVRDPDNPDGECLTCKRVSAPRLIHYPCLRKRLTDTSYVTAKSDPGLFWTKRWKSLDVVDINHWASPEVKMIELTQANSSLRWAFRVRQFVPQEGDSLERTWLSKQTGVRKYHPVTPYGLLSMKEAAKSFSKSLDNDMDTIIDEIAGVEKTWLAETYRMAHKHSKEAESRSERICSMETIGIDPQQQDPDRHDYGYVPVPPVVSAQITIIAETLFFRPLQIQIRKRLDRLIGTKNCGVWFTTYLVCMLLLHNCALITGYNFRKAKNLRLSQRYAAADALQDLHAPLFQEIKESNMLHHEYYFISQLFDDQWVLPTATIASIQ</sequence>
<evidence type="ECO:0000256" key="1">
    <source>
        <dbReference type="SAM" id="MobiDB-lite"/>
    </source>
</evidence>
<evidence type="ECO:0000313" key="3">
    <source>
        <dbReference type="EMBL" id="KAK7422988.1"/>
    </source>
</evidence>
<keyword evidence="2" id="KW-0812">Transmembrane</keyword>
<keyword evidence="2" id="KW-1133">Transmembrane helix</keyword>
<dbReference type="InterPro" id="IPR052973">
    <property type="entry name" value="Fungal_sec-metab_reg_TF"/>
</dbReference>
<name>A0ABR1HQI0_9HYPO</name>
<dbReference type="Proteomes" id="UP001498476">
    <property type="component" value="Unassembled WGS sequence"/>
</dbReference>
<dbReference type="EMBL" id="JAZAVJ010000012">
    <property type="protein sequence ID" value="KAK7422988.1"/>
    <property type="molecule type" value="Genomic_DNA"/>
</dbReference>
<reference evidence="3 4" key="1">
    <citation type="journal article" date="2025" name="Microbiol. Resour. Announc.">
        <title>Draft genome sequences for Neonectria magnoliae and Neonectria punicea, canker pathogens of Liriodendron tulipifera and Acer saccharum in West Virginia.</title>
        <authorList>
            <person name="Petronek H.M."/>
            <person name="Kasson M.T."/>
            <person name="Metheny A.M."/>
            <person name="Stauder C.M."/>
            <person name="Lovett B."/>
            <person name="Lynch S.C."/>
            <person name="Garnas J.R."/>
            <person name="Kasson L.R."/>
            <person name="Stajich J.E."/>
        </authorList>
    </citation>
    <scope>NUCLEOTIDE SEQUENCE [LARGE SCALE GENOMIC DNA]</scope>
    <source>
        <strain evidence="3 4">NRRL 64653</strain>
    </source>
</reference>
<evidence type="ECO:0000256" key="2">
    <source>
        <dbReference type="SAM" id="Phobius"/>
    </source>
</evidence>
<comment type="caution">
    <text evidence="3">The sequence shown here is derived from an EMBL/GenBank/DDBJ whole genome shotgun (WGS) entry which is preliminary data.</text>
</comment>
<accession>A0ABR1HQI0</accession>
<feature type="region of interest" description="Disordered" evidence="1">
    <location>
        <begin position="76"/>
        <end position="108"/>
    </location>
</feature>
<dbReference type="PANTHER" id="PTHR35392">
    <property type="entry name" value="ZN(II)2CYS6 TRANSCRIPTION FACTOR (EUROFUNG)-RELATED-RELATED"/>
    <property type="match status" value="1"/>
</dbReference>
<evidence type="ECO:0000313" key="4">
    <source>
        <dbReference type="Proteomes" id="UP001498476"/>
    </source>
</evidence>